<dbReference type="GO" id="GO:0060090">
    <property type="term" value="F:molecular adaptor activity"/>
    <property type="evidence" value="ECO:0007669"/>
    <property type="project" value="TreeGrafter"/>
</dbReference>
<feature type="region of interest" description="Disordered" evidence="6">
    <location>
        <begin position="1820"/>
        <end position="1865"/>
    </location>
</feature>
<dbReference type="InterPro" id="IPR055454">
    <property type="entry name" value="CNOT1-like_NOT1_connector"/>
</dbReference>
<dbReference type="InterPro" id="IPR024557">
    <property type="entry name" value="CNOT1_dom_4"/>
</dbReference>
<feature type="compositionally biased region" description="Polar residues" evidence="6">
    <location>
        <begin position="1458"/>
        <end position="1468"/>
    </location>
</feature>
<evidence type="ECO:0000256" key="1">
    <source>
        <dbReference type="ARBA" id="ARBA00004123"/>
    </source>
</evidence>
<comment type="subcellular location">
    <subcellularLocation>
        <location evidence="1">Nucleus</location>
    </subcellularLocation>
</comment>
<keyword evidence="14" id="KW-1185">Reference proteome</keyword>
<evidence type="ECO:0000313" key="14">
    <source>
        <dbReference type="Proteomes" id="UP000054560"/>
    </source>
</evidence>
<dbReference type="EMBL" id="KQ242386">
    <property type="protein sequence ID" value="KNC78974.1"/>
    <property type="molecule type" value="Genomic_DNA"/>
</dbReference>
<dbReference type="Pfam" id="PF16417">
    <property type="entry name" value="CNOT1_TTP_bind"/>
    <property type="match status" value="1"/>
</dbReference>
<accession>A0A0L0FQJ6</accession>
<dbReference type="Pfam" id="PF16418">
    <property type="entry name" value="CNOT1_HEAT"/>
    <property type="match status" value="1"/>
</dbReference>
<dbReference type="GeneID" id="25909117"/>
<evidence type="ECO:0000259" key="7">
    <source>
        <dbReference type="Pfam" id="PF04054"/>
    </source>
</evidence>
<feature type="domain" description="CCR4-NOT transcription complex subunit 1 HEAT repeat" evidence="11">
    <location>
        <begin position="430"/>
        <end position="530"/>
    </location>
</feature>
<evidence type="ECO:0000313" key="13">
    <source>
        <dbReference type="EMBL" id="KNC78974.1"/>
    </source>
</evidence>
<keyword evidence="3" id="KW-0805">Transcription regulation</keyword>
<dbReference type="Gene3D" id="1.25.40.800">
    <property type="match status" value="1"/>
</dbReference>
<evidence type="ECO:0000256" key="4">
    <source>
        <dbReference type="ARBA" id="ARBA00023163"/>
    </source>
</evidence>
<dbReference type="PANTHER" id="PTHR13162">
    <property type="entry name" value="CCR4-NOT TRANSCRIPTION COMPLEX"/>
    <property type="match status" value="1"/>
</dbReference>
<feature type="domain" description="CCR4-NOT transcription complex subunit 1-like NOT1 connector" evidence="12">
    <location>
        <begin position="1554"/>
        <end position="1666"/>
    </location>
</feature>
<proteinExistence type="predicted"/>
<feature type="compositionally biased region" description="Polar residues" evidence="6">
    <location>
        <begin position="632"/>
        <end position="649"/>
    </location>
</feature>
<dbReference type="GO" id="GO:0000289">
    <property type="term" value="P:nuclear-transcribed mRNA poly(A) tail shortening"/>
    <property type="evidence" value="ECO:0007669"/>
    <property type="project" value="UniProtKB-ARBA"/>
</dbReference>
<gene>
    <name evidence="13" type="ORF">SARC_08613</name>
</gene>
<dbReference type="InterPro" id="IPR032191">
    <property type="entry name" value="CNOT1_CAF1_bind"/>
</dbReference>
<dbReference type="InterPro" id="IPR032194">
    <property type="entry name" value="CNOT1_HEAT"/>
</dbReference>
<dbReference type="Gene3D" id="1.25.40.790">
    <property type="match status" value="1"/>
</dbReference>
<evidence type="ECO:0000256" key="6">
    <source>
        <dbReference type="SAM" id="MobiDB-lite"/>
    </source>
</evidence>
<dbReference type="FunFam" id="1.25.40.800:FF:000001">
    <property type="entry name" value="CCR4-NOT transcription complex subunit 1"/>
    <property type="match status" value="1"/>
</dbReference>
<dbReference type="FunFam" id="1.25.40.180:FF:000012">
    <property type="entry name" value="Ccr4-Not transcription complex subunit"/>
    <property type="match status" value="1"/>
</dbReference>
<dbReference type="Pfam" id="PF16415">
    <property type="entry name" value="CNOT1_CAF1_bind"/>
    <property type="match status" value="1"/>
</dbReference>
<feature type="compositionally biased region" description="Low complexity" evidence="6">
    <location>
        <begin position="1846"/>
        <end position="1861"/>
    </location>
</feature>
<dbReference type="OrthoDB" id="1933107at2759"/>
<organism evidence="13 14">
    <name type="scientific">Sphaeroforma arctica JP610</name>
    <dbReference type="NCBI Taxonomy" id="667725"/>
    <lineage>
        <taxon>Eukaryota</taxon>
        <taxon>Ichthyosporea</taxon>
        <taxon>Ichthyophonida</taxon>
        <taxon>Sphaeroforma</taxon>
    </lineage>
</organism>
<reference evidence="13 14" key="1">
    <citation type="submission" date="2011-02" db="EMBL/GenBank/DDBJ databases">
        <title>The Genome Sequence of Sphaeroforma arctica JP610.</title>
        <authorList>
            <consortium name="The Broad Institute Genome Sequencing Platform"/>
            <person name="Russ C."/>
            <person name="Cuomo C."/>
            <person name="Young S.K."/>
            <person name="Zeng Q."/>
            <person name="Gargeya S."/>
            <person name="Alvarado L."/>
            <person name="Berlin A."/>
            <person name="Chapman S.B."/>
            <person name="Chen Z."/>
            <person name="Freedman E."/>
            <person name="Gellesch M."/>
            <person name="Goldberg J."/>
            <person name="Griggs A."/>
            <person name="Gujja S."/>
            <person name="Heilman E."/>
            <person name="Heiman D."/>
            <person name="Howarth C."/>
            <person name="Mehta T."/>
            <person name="Neiman D."/>
            <person name="Pearson M."/>
            <person name="Roberts A."/>
            <person name="Saif S."/>
            <person name="Shea T."/>
            <person name="Shenoy N."/>
            <person name="Sisk P."/>
            <person name="Stolte C."/>
            <person name="Sykes S."/>
            <person name="White J."/>
            <person name="Yandava C."/>
            <person name="Burger G."/>
            <person name="Gray M.W."/>
            <person name="Holland P.W.H."/>
            <person name="King N."/>
            <person name="Lang F.B.F."/>
            <person name="Roger A.J."/>
            <person name="Ruiz-Trillo I."/>
            <person name="Haas B."/>
            <person name="Nusbaum C."/>
            <person name="Birren B."/>
        </authorList>
    </citation>
    <scope>NUCLEOTIDE SEQUENCE [LARGE SCALE GENOMIC DNA]</scope>
    <source>
        <strain evidence="13 14">JP610</strain>
    </source>
</reference>
<feature type="domain" description="CCR4-NOT transcription complex subunit 1" evidence="8">
    <location>
        <begin position="1252"/>
        <end position="1401"/>
    </location>
</feature>
<dbReference type="GO" id="GO:0017148">
    <property type="term" value="P:negative regulation of translation"/>
    <property type="evidence" value="ECO:0007669"/>
    <property type="project" value="InterPro"/>
</dbReference>
<dbReference type="GO" id="GO:0000932">
    <property type="term" value="C:P-body"/>
    <property type="evidence" value="ECO:0007669"/>
    <property type="project" value="TreeGrafter"/>
</dbReference>
<feature type="region of interest" description="Disordered" evidence="6">
    <location>
        <begin position="1927"/>
        <end position="1954"/>
    </location>
</feature>
<dbReference type="Proteomes" id="UP000054560">
    <property type="component" value="Unassembled WGS sequence"/>
</dbReference>
<feature type="compositionally biased region" description="Low complexity" evidence="6">
    <location>
        <begin position="681"/>
        <end position="701"/>
    </location>
</feature>
<evidence type="ECO:0000259" key="10">
    <source>
        <dbReference type="Pfam" id="PF16417"/>
    </source>
</evidence>
<sequence>MGVLQRAVSTLVISGEQCAAQPTFVERMLDRLQVLPLERCVLAACLITSEHAHICHQGKEAFSHAWRAVHKSSEDDKGEGQGVDLCAVGVVLNLLHWAPESHRDAVRDRMVTESARESRIYAHNSIILADPSVNALLLLPDDDVPPSMQTLAGGPGLEMDIVPDADAPTPDVTSISLVTIAGLMEEISYGCLQTREVWREVLQTLPHGAINGYSLAKAVSMMSCTQSNLEDSLLLQTSLEQTGPQLFLQNSNSANATPDPTTWDIQIFVDGIREVKPDLDWRDVVKGFDQPGVDFPNEQSVEFVVRLYRYATNGHNLPVETLVSPWFNNVPGQIAFLRLVVSNQNHCGVSLHSENSRYISDEGLMSPISEGPNRVWANVEVMECLLALAHSGYYNDVKELFSIPLKQCPDVLIFALVEAYPEWDTMQLDMCLRLLPVILANFPQTETLVLRLWKLREDMVLSAIADWYRREPNFIGRIVDIGNHLRALPTILDALPPRVAVDVGLKALGATHLQTWISERLKNPANQNAAIIFGQVLVRNILSRLSNATIAPKEVPPPETCRLVIDALTSAGTSPQAINEVHAACINVFPHHFQSQDPQQQQRQYMQKPSGMPPTTSLASVAATAVPFVPSPASNLSSGGNKVPQMNNNQQQLQQQQQQQQQHPQLQQGAPGGGRHLSQPAQTAASRQLAAAAQQAATDTQPIQPSQVSFSTDIEEEATSYFEKIYTGAMSITDLLNLLRNFNASPDRREQKVFDCMVHNLFDEYKFFHKYPDKELTMTSVVFGSLIQNHLLGFGACVIALRYILDALRQPPQTNMFKFGFCSLEQFQMRLHDWPHYCHAIAEIPHVRRVPELYAQVEKYASLPSPNPQSQNTGTGKSFDASPHLAATASPGVGGSGFGLTTNINTLLVASSGQGIAAPAQTVQEKVHFIFNNLSEINLTEKGEELMKWLHLDFFKWLSEYIVVKRASIEPNFHKLYLSFVQHIAVPDLLPMVRSSSISNIKILLGSEKISNSSSERSLLKNIGSWLGLITIGLDSPILLRDLPMKDLIVEGYHRRRLIFILPFIAKVLEAVKHSAVFSPPNPWTMGILRLLCELHRLPALKLNLKFEIEVLYKNIAVDLDAIEPSDLLTPQPMDEAQLVPTTATALLLPRQHAQHQQQQQQKNTDSTKGMGKIDASNWQVPQMGVNNTNNNSANNNNNTSSTIPAPPIGAGAQVVPGAQGAVTDTPMTNMHLQVQLNSQCAYFVQLPQLSRRCIQMSIDQSIKEMGGVLERSVYYCCTASRELVLKDFAMDGDENRMRHAAQVMAQSLSINLALVTCKDPLRATLANHLRTNFQHALQQANLIGSLSMEQQTIMVEQAVRFAVVENLELALSAIEKVAAGKTVAQIDESLQQAYAARRNHHDHHPNTPFYDIGYINNNNRYPAYLPDLLRATPPGLRHHQYHVYEEFSKFGGDNKSRQGSLTGNVSPPSGIGAAYPTGSSNEPQSHENLSKPLLDPQSGESQVSQTSNAGNMLGLEKLMLVMAEIYKVINAAESAGAKCLADIPVSSNLFAFIRQASMVVMQDAKRAELALAVTYKITPPLFAIDADKDNQIYKDVHVLLLQSLCDISKAVPRAVTSFYLGQLSLEVKLSPENVQTVAKLIRVRLLIDADMDSELASYITENVNTSNDTANSKNNDTVADIMTALHSDKSLPASYTDISPAKMLRVAAALDRPRTVVQSDSVKDALEALREGYNRSESDSAHYMVSPETIVSIELLLDQCVRLGFHSQPLHTDMLYAHLVTLLQQQRMLKSDESAAMFIRLSVAVAVKATLKAPFRDVSDEEEERTVVSPTAADAANAGSMPLNSLTGTASPTATASVASKESSGPTERYMNYMALDAVSKLFFILIKMAGGDPNTNAAAQKQLSLLNTALEVVVVAVLNDVGEGAAPRPGSTGTKSDGDSKAIGSGRGGSKDKSELYQRVYFRLIANLFRDLTQTDSLLDHIHPQILNGLASTLHLLQPARIPRFAFAWLKLIAHRSFMPKLLLLKGQKGWPLYQKLLVELLVFMAPALKSCNMTAPMRVLYQGLLRILLILLHDFPELLCNYHFAFCDAIPASCIQVRNLILSAFPKNMRLPDPFTPNLKVDLLPEINQSPNLYGDYLAALEKNDFRRHLDQYLKTREVSFLMNLSQSVLLQSQAEIDAYGTKYDVPLINALVLYVGVQAIVQLQKTQGTSPITRSGPMDVFQQLIMDLDTEGRYFCLNAIANQLRYPNNHTHYFSCVLLFLFAEAQQEVIQEQITRVLVERLIVHRPHPWGLLITFIELIKNPRYRFWSHSFVYCASEIKDLFDSVRESVARSCMYTQKPPTEGKEVTA</sequence>
<dbReference type="Gene3D" id="1.25.40.840">
    <property type="entry name" value="CCR4-NOT transcription complex subunit 1 TTP binding domain"/>
    <property type="match status" value="1"/>
</dbReference>
<feature type="compositionally biased region" description="Low complexity" evidence="6">
    <location>
        <begin position="595"/>
        <end position="618"/>
    </location>
</feature>
<dbReference type="PANTHER" id="PTHR13162:SF8">
    <property type="entry name" value="CCR4-NOT TRANSCRIPTION COMPLEX SUBUNIT 1"/>
    <property type="match status" value="1"/>
</dbReference>
<feature type="region of interest" description="Disordered" evidence="6">
    <location>
        <begin position="632"/>
        <end position="709"/>
    </location>
</feature>
<feature type="compositionally biased region" description="Polar residues" evidence="6">
    <location>
        <begin position="1499"/>
        <end position="1508"/>
    </location>
</feature>
<feature type="region of interest" description="Disordered" evidence="6">
    <location>
        <begin position="1151"/>
        <end position="1212"/>
    </location>
</feature>
<dbReference type="Pfam" id="PF12842">
    <property type="entry name" value="DUF3819"/>
    <property type="match status" value="1"/>
</dbReference>
<feature type="domain" description="CCR4-NOT transcription complex subunit 1 CAF1-binding" evidence="9">
    <location>
        <begin position="917"/>
        <end position="1134"/>
    </location>
</feature>
<feature type="compositionally biased region" description="Low complexity" evidence="6">
    <location>
        <begin position="1187"/>
        <end position="1212"/>
    </location>
</feature>
<evidence type="ECO:0000259" key="12">
    <source>
        <dbReference type="Pfam" id="PF25097"/>
    </source>
</evidence>
<dbReference type="InterPro" id="IPR007196">
    <property type="entry name" value="CCR4-Not_Not1_C"/>
</dbReference>
<keyword evidence="2" id="KW-0678">Repressor</keyword>
<dbReference type="CDD" id="cd20710">
    <property type="entry name" value="NOT1_connector"/>
    <property type="match status" value="1"/>
</dbReference>
<evidence type="ECO:0008006" key="15">
    <source>
        <dbReference type="Google" id="ProtNLM"/>
    </source>
</evidence>
<dbReference type="RefSeq" id="XP_014152876.1">
    <property type="nucleotide sequence ID" value="XM_014297401.1"/>
</dbReference>
<evidence type="ECO:0000259" key="8">
    <source>
        <dbReference type="Pfam" id="PF12842"/>
    </source>
</evidence>
<keyword evidence="5" id="KW-0539">Nucleus</keyword>
<dbReference type="GO" id="GO:0030015">
    <property type="term" value="C:CCR4-NOT core complex"/>
    <property type="evidence" value="ECO:0007669"/>
    <property type="project" value="InterPro"/>
</dbReference>
<feature type="region of interest" description="Disordered" evidence="6">
    <location>
        <begin position="594"/>
        <end position="618"/>
    </location>
</feature>
<evidence type="ECO:0000259" key="9">
    <source>
        <dbReference type="Pfam" id="PF16415"/>
    </source>
</evidence>
<dbReference type="InterPro" id="IPR038535">
    <property type="entry name" value="CNOT1_TTP_bind_sf"/>
</dbReference>
<protein>
    <recommendedName>
        <fullName evidence="15">CCR4-NOT transcription complex subunit 1</fullName>
    </recommendedName>
</protein>
<evidence type="ECO:0000256" key="5">
    <source>
        <dbReference type="ARBA" id="ARBA00023242"/>
    </source>
</evidence>
<dbReference type="eggNOG" id="KOG1831">
    <property type="taxonomic scope" value="Eukaryota"/>
</dbReference>
<evidence type="ECO:0000259" key="11">
    <source>
        <dbReference type="Pfam" id="PF16418"/>
    </source>
</evidence>
<feature type="domain" description="CCR4-Not complex component Not1 C-terminal" evidence="7">
    <location>
        <begin position="1974"/>
        <end position="2330"/>
    </location>
</feature>
<keyword evidence="4" id="KW-0804">Transcription</keyword>
<dbReference type="Pfam" id="PF25097">
    <property type="entry name" value="ARM_Cnot1"/>
    <property type="match status" value="1"/>
</dbReference>
<feature type="compositionally biased region" description="Low complexity" evidence="6">
    <location>
        <begin position="650"/>
        <end position="668"/>
    </location>
</feature>
<dbReference type="Pfam" id="PF04054">
    <property type="entry name" value="Not1"/>
    <property type="match status" value="1"/>
</dbReference>
<evidence type="ECO:0000256" key="2">
    <source>
        <dbReference type="ARBA" id="ARBA00022491"/>
    </source>
</evidence>
<dbReference type="InterPro" id="IPR040398">
    <property type="entry name" value="Not1"/>
</dbReference>
<feature type="domain" description="CCR4-NOT transcription complex subunit 1 TTP binding" evidence="10">
    <location>
        <begin position="690"/>
        <end position="861"/>
    </location>
</feature>
<dbReference type="Gene3D" id="1.25.40.180">
    <property type="match status" value="1"/>
</dbReference>
<name>A0A0L0FQJ6_9EUKA</name>
<dbReference type="STRING" id="667725.A0A0L0FQJ6"/>
<dbReference type="GO" id="GO:0005634">
    <property type="term" value="C:nucleus"/>
    <property type="evidence" value="ECO:0007669"/>
    <property type="project" value="UniProtKB-SubCell"/>
</dbReference>
<dbReference type="InterPro" id="IPR032193">
    <property type="entry name" value="CNOT1_TTP_bind"/>
</dbReference>
<feature type="region of interest" description="Disordered" evidence="6">
    <location>
        <begin position="1455"/>
        <end position="1508"/>
    </location>
</feature>
<feature type="compositionally biased region" description="Low complexity" evidence="6">
    <location>
        <begin position="1151"/>
        <end position="1162"/>
    </location>
</feature>
<evidence type="ECO:0000256" key="3">
    <source>
        <dbReference type="ARBA" id="ARBA00023015"/>
    </source>
</evidence>